<evidence type="ECO:0000259" key="2">
    <source>
        <dbReference type="PROSITE" id="PS50076"/>
    </source>
</evidence>
<evidence type="ECO:0000256" key="1">
    <source>
        <dbReference type="SAM" id="MobiDB-lite"/>
    </source>
</evidence>
<protein>
    <submittedName>
        <fullName evidence="3">Possible DnaJ domain</fullName>
    </submittedName>
</protein>
<feature type="compositionally biased region" description="Polar residues" evidence="1">
    <location>
        <begin position="113"/>
        <end position="133"/>
    </location>
</feature>
<reference evidence="3 4" key="1">
    <citation type="journal article" date="2003" name="Nature">
        <title>The genome of a motile marine Synechococcus.</title>
        <authorList>
            <person name="Palenik B."/>
            <person name="Brahamsha B."/>
            <person name="Larimer F."/>
            <person name="Land M."/>
            <person name="Hauser L."/>
            <person name="Chain P."/>
            <person name="Lamerdin J."/>
            <person name="Regala W."/>
            <person name="Allen E.A."/>
            <person name="McCarren J."/>
            <person name="Paulsen I."/>
            <person name="Dufresne A."/>
            <person name="Partensky F."/>
            <person name="Webb E."/>
            <person name="Waterbury J."/>
        </authorList>
    </citation>
    <scope>NUCLEOTIDE SEQUENCE [LARGE SCALE GENOMIC DNA]</scope>
    <source>
        <strain evidence="3 4">WH8102</strain>
    </source>
</reference>
<dbReference type="KEGG" id="syw:SYNW1230"/>
<keyword evidence="4" id="KW-1185">Reference proteome</keyword>
<dbReference type="AlphaFoldDB" id="Q7U6V6"/>
<sequence length="327" mass="35708">MTDEESTSKTISLKLPSRQVSLIDQLKREYGVRSRGQVLEILLEGILGDVEDDESKSPDHRSVTTAALDADASTEVTSLVLIESPTERHQQQAAPAPVSTTAGGIDLPGFVSRRTSQLRDTLQTPKRSPSSNDAPLLSSVAHEDLQAAAQAADDHWSSLYGQAPGQTVVEAAMLWLARDLWSNLDASEGRSFTWTAANAAMEELCADWKAEPPSLGRVMVVAGALEDPFATAGLSERMPTLVRRFVNRFRRSRQVTSFETLESTMTVHGALKLLGLSTQVGASVTITSIREAYKNLARDAHPDSGGSTDSMRRLNEAYRLLRELYRQ</sequence>
<gene>
    <name evidence="3" type="ordered locus">SYNW1230</name>
</gene>
<dbReference type="Proteomes" id="UP000001422">
    <property type="component" value="Chromosome"/>
</dbReference>
<dbReference type="Gene3D" id="1.10.287.110">
    <property type="entry name" value="DnaJ domain"/>
    <property type="match status" value="1"/>
</dbReference>
<dbReference type="InterPro" id="IPR001623">
    <property type="entry name" value="DnaJ_domain"/>
</dbReference>
<dbReference type="EMBL" id="BX569692">
    <property type="protein sequence ID" value="CAE07745.1"/>
    <property type="molecule type" value="Genomic_DNA"/>
</dbReference>
<name>Q7U6V6_PARMW</name>
<organism evidence="3 4">
    <name type="scientific">Parasynechococcus marenigrum (strain WH8102)</name>
    <dbReference type="NCBI Taxonomy" id="84588"/>
    <lineage>
        <taxon>Bacteria</taxon>
        <taxon>Bacillati</taxon>
        <taxon>Cyanobacteriota</taxon>
        <taxon>Cyanophyceae</taxon>
        <taxon>Synechococcales</taxon>
        <taxon>Prochlorococcaceae</taxon>
        <taxon>Parasynechococcus</taxon>
        <taxon>Parasynechococcus marenigrum</taxon>
    </lineage>
</organism>
<dbReference type="PROSITE" id="PS50076">
    <property type="entry name" value="DNAJ_2"/>
    <property type="match status" value="1"/>
</dbReference>
<dbReference type="eggNOG" id="COG2214">
    <property type="taxonomic scope" value="Bacteria"/>
</dbReference>
<dbReference type="SUPFAM" id="SSF46565">
    <property type="entry name" value="Chaperone J-domain"/>
    <property type="match status" value="1"/>
</dbReference>
<dbReference type="HOGENOM" id="CLU_784950_0_0_3"/>
<feature type="region of interest" description="Disordered" evidence="1">
    <location>
        <begin position="86"/>
        <end position="136"/>
    </location>
</feature>
<accession>Q7U6V6</accession>
<dbReference type="InterPro" id="IPR036869">
    <property type="entry name" value="J_dom_sf"/>
</dbReference>
<feature type="domain" description="J" evidence="2">
    <location>
        <begin position="269"/>
        <end position="327"/>
    </location>
</feature>
<evidence type="ECO:0000313" key="3">
    <source>
        <dbReference type="EMBL" id="CAE07745.1"/>
    </source>
</evidence>
<proteinExistence type="predicted"/>
<evidence type="ECO:0000313" key="4">
    <source>
        <dbReference type="Proteomes" id="UP000001422"/>
    </source>
</evidence>
<dbReference type="RefSeq" id="WP_011128094.1">
    <property type="nucleotide sequence ID" value="NC_005070.1"/>
</dbReference>